<feature type="domain" description="N-acetyltransferase" evidence="2">
    <location>
        <begin position="261"/>
        <end position="382"/>
    </location>
</feature>
<feature type="compositionally biased region" description="Basic and acidic residues" evidence="1">
    <location>
        <begin position="174"/>
        <end position="185"/>
    </location>
</feature>
<dbReference type="GO" id="GO:0016209">
    <property type="term" value="F:antioxidant activity"/>
    <property type="evidence" value="ECO:0007669"/>
    <property type="project" value="InterPro"/>
</dbReference>
<comment type="caution">
    <text evidence="4">The sequence shown here is derived from an EMBL/GenBank/DDBJ whole genome shotgun (WGS) entry which is preliminary data.</text>
</comment>
<gene>
    <name evidence="4" type="ORF">J2753_000879</name>
</gene>
<dbReference type="PROSITE" id="PS51352">
    <property type="entry name" value="THIOREDOXIN_2"/>
    <property type="match status" value="1"/>
</dbReference>
<dbReference type="CDD" id="cd04301">
    <property type="entry name" value="NAT_SF"/>
    <property type="match status" value="1"/>
</dbReference>
<dbReference type="GO" id="GO:0016491">
    <property type="term" value="F:oxidoreductase activity"/>
    <property type="evidence" value="ECO:0007669"/>
    <property type="project" value="InterPro"/>
</dbReference>
<name>A0A8T4GU52_9EURY</name>
<dbReference type="Gene3D" id="3.40.630.30">
    <property type="match status" value="1"/>
</dbReference>
<evidence type="ECO:0000259" key="2">
    <source>
        <dbReference type="PROSITE" id="PS51186"/>
    </source>
</evidence>
<dbReference type="InterPro" id="IPR000182">
    <property type="entry name" value="GNAT_dom"/>
</dbReference>
<keyword evidence="5" id="KW-1185">Reference proteome</keyword>
<organism evidence="4 5">
    <name type="scientific">Halolamina salifodinae</name>
    <dbReference type="NCBI Taxonomy" id="1202767"/>
    <lineage>
        <taxon>Archaea</taxon>
        <taxon>Methanobacteriati</taxon>
        <taxon>Methanobacteriota</taxon>
        <taxon>Stenosarchaea group</taxon>
        <taxon>Halobacteria</taxon>
        <taxon>Halobacteriales</taxon>
        <taxon>Haloferacaceae</taxon>
    </lineage>
</organism>
<reference evidence="4" key="1">
    <citation type="submission" date="2021-03" db="EMBL/GenBank/DDBJ databases">
        <title>Genomic Encyclopedia of Type Strains, Phase IV (KMG-IV): sequencing the most valuable type-strain genomes for metagenomic binning, comparative biology and taxonomic classification.</title>
        <authorList>
            <person name="Goeker M."/>
        </authorList>
    </citation>
    <scope>NUCLEOTIDE SEQUENCE</scope>
    <source>
        <strain evidence="4">DSM 26232</strain>
    </source>
</reference>
<dbReference type="InterPro" id="IPR016181">
    <property type="entry name" value="Acyl_CoA_acyltransferase"/>
</dbReference>
<dbReference type="Pfam" id="PF00578">
    <property type="entry name" value="AhpC-TSA"/>
    <property type="match status" value="1"/>
</dbReference>
<dbReference type="OrthoDB" id="146452at2157"/>
<dbReference type="EMBL" id="JAGGLC010000001">
    <property type="protein sequence ID" value="MBP1986406.1"/>
    <property type="molecule type" value="Genomic_DNA"/>
</dbReference>
<sequence>MNSGFVLPNVGPGPDPLTFADLETEFAVLLLHRDFYCSECRQQIRRVKKRYDEFETRNAEVLSVLPEDRETAAEWQKQYHLPFPVIADADTELGDHFEQPTRFGLLGRIHDVIGRMPAVIVLDLRWSDPIETFAHRGDSRTDRPRIDEILDALDHAATLDADDAADSSPNIDRIAPRSESERVIDDTGSTASTDSANSTSEAATPESAAESAEPAESADSTPAPDDAPEPDQGAEVLSRKQPPKPQRPLETPAGVDLPAGIELRRGGNDDVVDAMRVLQGALLDIDGSTVRDAAPEGEVLLAEDGDWVIGALVMREGHIEGVAVRREHRGRGIGAALVQAAVADEGGTVTADFRAGVRGFWKSVGFEVEREGSRFWGRRTVD</sequence>
<dbReference type="SUPFAM" id="SSF52833">
    <property type="entry name" value="Thioredoxin-like"/>
    <property type="match status" value="1"/>
</dbReference>
<dbReference type="Pfam" id="PF13508">
    <property type="entry name" value="Acetyltransf_7"/>
    <property type="match status" value="1"/>
</dbReference>
<proteinExistence type="predicted"/>
<dbReference type="PROSITE" id="PS51186">
    <property type="entry name" value="GNAT"/>
    <property type="match status" value="1"/>
</dbReference>
<dbReference type="InterPro" id="IPR000866">
    <property type="entry name" value="AhpC/TSA"/>
</dbReference>
<evidence type="ECO:0000313" key="5">
    <source>
        <dbReference type="Proteomes" id="UP000823736"/>
    </source>
</evidence>
<dbReference type="InterPro" id="IPR036249">
    <property type="entry name" value="Thioredoxin-like_sf"/>
</dbReference>
<feature type="region of interest" description="Disordered" evidence="1">
    <location>
        <begin position="160"/>
        <end position="262"/>
    </location>
</feature>
<accession>A0A8T4GU52</accession>
<protein>
    <submittedName>
        <fullName evidence="4">Peroxiredoxin/GNAT superfamily N-acetyltransferase</fullName>
    </submittedName>
</protein>
<dbReference type="InterPro" id="IPR013766">
    <property type="entry name" value="Thioredoxin_domain"/>
</dbReference>
<dbReference type="AlphaFoldDB" id="A0A8T4GU52"/>
<evidence type="ECO:0000313" key="4">
    <source>
        <dbReference type="EMBL" id="MBP1986406.1"/>
    </source>
</evidence>
<dbReference type="GO" id="GO:0016747">
    <property type="term" value="F:acyltransferase activity, transferring groups other than amino-acyl groups"/>
    <property type="evidence" value="ECO:0007669"/>
    <property type="project" value="InterPro"/>
</dbReference>
<evidence type="ECO:0000259" key="3">
    <source>
        <dbReference type="PROSITE" id="PS51352"/>
    </source>
</evidence>
<dbReference type="SUPFAM" id="SSF55729">
    <property type="entry name" value="Acyl-CoA N-acyltransferases (Nat)"/>
    <property type="match status" value="1"/>
</dbReference>
<dbReference type="Gene3D" id="3.40.30.10">
    <property type="entry name" value="Glutaredoxin"/>
    <property type="match status" value="1"/>
</dbReference>
<evidence type="ECO:0000256" key="1">
    <source>
        <dbReference type="SAM" id="MobiDB-lite"/>
    </source>
</evidence>
<dbReference type="RefSeq" id="WP_209490690.1">
    <property type="nucleotide sequence ID" value="NZ_JAGGLC010000001.1"/>
</dbReference>
<dbReference type="Proteomes" id="UP000823736">
    <property type="component" value="Unassembled WGS sequence"/>
</dbReference>
<feature type="domain" description="Thioredoxin" evidence="3">
    <location>
        <begin position="1"/>
        <end position="158"/>
    </location>
</feature>
<feature type="compositionally biased region" description="Low complexity" evidence="1">
    <location>
        <begin position="186"/>
        <end position="224"/>
    </location>
</feature>